<evidence type="ECO:0000256" key="4">
    <source>
        <dbReference type="ARBA" id="ARBA00022833"/>
    </source>
</evidence>
<dbReference type="GO" id="GO:0046872">
    <property type="term" value="F:metal ion binding"/>
    <property type="evidence" value="ECO:0007669"/>
    <property type="project" value="UniProtKB-KW"/>
</dbReference>
<dbReference type="InterPro" id="IPR055438">
    <property type="entry name" value="AstE_AspA_cat"/>
</dbReference>
<dbReference type="Pfam" id="PF24827">
    <property type="entry name" value="AstE_AspA_cat"/>
    <property type="match status" value="1"/>
</dbReference>
<dbReference type="GO" id="GO:0016788">
    <property type="term" value="F:hydrolase activity, acting on ester bonds"/>
    <property type="evidence" value="ECO:0007669"/>
    <property type="project" value="InterPro"/>
</dbReference>
<sequence>MPSKNTPIEIAGVTVRPGEYKTIDLPLAAMYTHNDVQMTVHVICGKQAGPVLFISAAIHGDEINGVDIIRRVLKRRQLKSIKGTLVAIPVVNVHGFLSHSRYLPDGRDLNRTFPGGSKGSLAGRIANTFFREIVKKCTHGIDLHTGARHRSNLPQVRADLSTEAVRTLAHAFGVPVIIDSKIRDGSLRQACSDAGIPILLYEAGEALRFDEICIRAGVRGVVNIMREIGMLPRLKTATAVRKPVVSTNTTWVRAPHSGILRALVPLGAKAEKGSVLGVIADPLGVSEYEVVAQADGIVIGRTYLPLVHEGEALFHLAHYEMKTDKVLGQVEKFQEKLEPETTMVAPQSATDAPIQ</sequence>
<gene>
    <name evidence="6" type="ORF">FKG94_12310</name>
</gene>
<keyword evidence="2" id="KW-0479">Metal-binding</keyword>
<keyword evidence="4" id="KW-0862">Zinc</keyword>
<dbReference type="PANTHER" id="PTHR37326">
    <property type="entry name" value="BLL3975 PROTEIN"/>
    <property type="match status" value="1"/>
</dbReference>
<evidence type="ECO:0000256" key="1">
    <source>
        <dbReference type="ARBA" id="ARBA00001947"/>
    </source>
</evidence>
<evidence type="ECO:0000313" key="7">
    <source>
        <dbReference type="Proteomes" id="UP000319732"/>
    </source>
</evidence>
<dbReference type="InterPro" id="IPR043795">
    <property type="entry name" value="N-alpha-Ac-DABA-like"/>
</dbReference>
<accession>A0A545TNN3</accession>
<comment type="caution">
    <text evidence="6">The sequence shown here is derived from an EMBL/GenBank/DDBJ whole genome shotgun (WGS) entry which is preliminary data.</text>
</comment>
<organism evidence="6 7">
    <name type="scientific">Exilibacterium tricleocarpae</name>
    <dbReference type="NCBI Taxonomy" id="2591008"/>
    <lineage>
        <taxon>Bacteria</taxon>
        <taxon>Pseudomonadati</taxon>
        <taxon>Pseudomonadota</taxon>
        <taxon>Gammaproteobacteria</taxon>
        <taxon>Cellvibrionales</taxon>
        <taxon>Cellvibrionaceae</taxon>
        <taxon>Exilibacterium</taxon>
    </lineage>
</organism>
<name>A0A545TNN3_9GAMM</name>
<dbReference type="PIRSF" id="PIRSF039012">
    <property type="entry name" value="ASP"/>
    <property type="match status" value="1"/>
</dbReference>
<evidence type="ECO:0000313" key="6">
    <source>
        <dbReference type="EMBL" id="TQV78798.1"/>
    </source>
</evidence>
<reference evidence="6 7" key="1">
    <citation type="submission" date="2019-06" db="EMBL/GenBank/DDBJ databases">
        <title>Whole genome sequence for Cellvibrionaceae sp. R142.</title>
        <authorList>
            <person name="Wang G."/>
        </authorList>
    </citation>
    <scope>NUCLEOTIDE SEQUENCE [LARGE SCALE GENOMIC DNA]</scope>
    <source>
        <strain evidence="6 7">R142</strain>
    </source>
</reference>
<dbReference type="SUPFAM" id="SSF53187">
    <property type="entry name" value="Zn-dependent exopeptidases"/>
    <property type="match status" value="1"/>
</dbReference>
<dbReference type="OrthoDB" id="9782876at2"/>
<dbReference type="CDD" id="cd06251">
    <property type="entry name" value="M14_ASTE_ASPA-like"/>
    <property type="match status" value="1"/>
</dbReference>
<dbReference type="Gene3D" id="3.40.630.10">
    <property type="entry name" value="Zn peptidases"/>
    <property type="match status" value="1"/>
</dbReference>
<keyword evidence="3" id="KW-0378">Hydrolase</keyword>
<evidence type="ECO:0000259" key="5">
    <source>
        <dbReference type="Pfam" id="PF24827"/>
    </source>
</evidence>
<dbReference type="AlphaFoldDB" id="A0A545TNN3"/>
<dbReference type="GO" id="GO:0016811">
    <property type="term" value="F:hydrolase activity, acting on carbon-nitrogen (but not peptide) bonds, in linear amides"/>
    <property type="evidence" value="ECO:0007669"/>
    <property type="project" value="InterPro"/>
</dbReference>
<dbReference type="Proteomes" id="UP000319732">
    <property type="component" value="Unassembled WGS sequence"/>
</dbReference>
<evidence type="ECO:0000256" key="2">
    <source>
        <dbReference type="ARBA" id="ARBA00022723"/>
    </source>
</evidence>
<proteinExistence type="predicted"/>
<dbReference type="InterPro" id="IPR053138">
    <property type="entry name" value="N-alpha-Ac-DABA_deacetylase"/>
</dbReference>
<dbReference type="EMBL" id="VHSG01000012">
    <property type="protein sequence ID" value="TQV78798.1"/>
    <property type="molecule type" value="Genomic_DNA"/>
</dbReference>
<comment type="cofactor">
    <cofactor evidence="1">
        <name>Zn(2+)</name>
        <dbReference type="ChEBI" id="CHEBI:29105"/>
    </cofactor>
</comment>
<protein>
    <submittedName>
        <fullName evidence="6">Succinylglutamate desuccinylase/aspartoacylase family protein</fullName>
    </submittedName>
</protein>
<dbReference type="RefSeq" id="WP_142904633.1">
    <property type="nucleotide sequence ID" value="NZ_ML660093.1"/>
</dbReference>
<feature type="domain" description="Succinylglutamate desuccinylase/Aspartoacylase catalytic" evidence="5">
    <location>
        <begin position="49"/>
        <end position="228"/>
    </location>
</feature>
<dbReference type="PANTHER" id="PTHR37326:SF2">
    <property type="entry name" value="SUCCINYLGLUTAMATE DESUCCINYLASE_ASPARTOACYLASE FAMILY PROTEIN"/>
    <property type="match status" value="1"/>
</dbReference>
<evidence type="ECO:0000256" key="3">
    <source>
        <dbReference type="ARBA" id="ARBA00022801"/>
    </source>
</evidence>
<keyword evidence="7" id="KW-1185">Reference proteome</keyword>